<feature type="compositionally biased region" description="Low complexity" evidence="1">
    <location>
        <begin position="167"/>
        <end position="181"/>
    </location>
</feature>
<feature type="compositionally biased region" description="Pro residues" evidence="1">
    <location>
        <begin position="197"/>
        <end position="213"/>
    </location>
</feature>
<protein>
    <submittedName>
        <fullName evidence="2">Uncharacterized protein</fullName>
    </submittedName>
</protein>
<proteinExistence type="predicted"/>
<dbReference type="EMBL" id="CAUYUJ010015984">
    <property type="protein sequence ID" value="CAK0860489.1"/>
    <property type="molecule type" value="Genomic_DNA"/>
</dbReference>
<evidence type="ECO:0000313" key="3">
    <source>
        <dbReference type="Proteomes" id="UP001189429"/>
    </source>
</evidence>
<feature type="compositionally biased region" description="Low complexity" evidence="1">
    <location>
        <begin position="122"/>
        <end position="131"/>
    </location>
</feature>
<feature type="region of interest" description="Disordered" evidence="1">
    <location>
        <begin position="255"/>
        <end position="327"/>
    </location>
</feature>
<feature type="compositionally biased region" description="Pro residues" evidence="1">
    <location>
        <begin position="135"/>
        <end position="149"/>
    </location>
</feature>
<evidence type="ECO:0000256" key="1">
    <source>
        <dbReference type="SAM" id="MobiDB-lite"/>
    </source>
</evidence>
<feature type="region of interest" description="Disordered" evidence="1">
    <location>
        <begin position="112"/>
        <end position="230"/>
    </location>
</feature>
<feature type="region of interest" description="Disordered" evidence="1">
    <location>
        <begin position="372"/>
        <end position="391"/>
    </location>
</feature>
<comment type="caution">
    <text evidence="2">The sequence shown here is derived from an EMBL/GenBank/DDBJ whole genome shotgun (WGS) entry which is preliminary data.</text>
</comment>
<feature type="compositionally biased region" description="Basic and acidic residues" evidence="1">
    <location>
        <begin position="299"/>
        <end position="313"/>
    </location>
</feature>
<feature type="compositionally biased region" description="Low complexity" evidence="1">
    <location>
        <begin position="214"/>
        <end position="230"/>
    </location>
</feature>
<dbReference type="Proteomes" id="UP001189429">
    <property type="component" value="Unassembled WGS sequence"/>
</dbReference>
<accession>A0ABN9UMU5</accession>
<evidence type="ECO:0000313" key="2">
    <source>
        <dbReference type="EMBL" id="CAK0860489.1"/>
    </source>
</evidence>
<organism evidence="2 3">
    <name type="scientific">Prorocentrum cordatum</name>
    <dbReference type="NCBI Taxonomy" id="2364126"/>
    <lineage>
        <taxon>Eukaryota</taxon>
        <taxon>Sar</taxon>
        <taxon>Alveolata</taxon>
        <taxon>Dinophyceae</taxon>
        <taxon>Prorocentrales</taxon>
        <taxon>Prorocentraceae</taxon>
        <taxon>Prorocentrum</taxon>
    </lineage>
</organism>
<gene>
    <name evidence="2" type="ORF">PCOR1329_LOCUS49448</name>
</gene>
<feature type="compositionally biased region" description="Pro residues" evidence="1">
    <location>
        <begin position="157"/>
        <end position="166"/>
    </location>
</feature>
<name>A0ABN9UMU5_9DINO</name>
<reference evidence="2" key="1">
    <citation type="submission" date="2023-10" db="EMBL/GenBank/DDBJ databases">
        <authorList>
            <person name="Chen Y."/>
            <person name="Shah S."/>
            <person name="Dougan E. K."/>
            <person name="Thang M."/>
            <person name="Chan C."/>
        </authorList>
    </citation>
    <scope>NUCLEOTIDE SEQUENCE [LARGE SCALE GENOMIC DNA]</scope>
</reference>
<feature type="compositionally biased region" description="Low complexity" evidence="1">
    <location>
        <begin position="255"/>
        <end position="275"/>
    </location>
</feature>
<sequence>MEQCTNIHRVRALLLSHPLVSTATPHKVDKALDPKCFDEDGRAWKYHQSPWDLSVTLAASGAKFTLGWSTNGIKKPLTAMWWLMQGKAATAENLARAEAIFLDVAEAARSRPLGFPPEEQGSAASASFSSAGVTPQPPAATAAPPPARPLPLAAIAAPPPARPAPPASTATPATAEPQPLAGDATRQPARASEPALQRPPAPGEPAPQSPPAPSQHALQSPPAPENACPAEPLAVAPAVAPGAFADAEAYAPPPAATVDAGAAAGDQPADSAPGGAERRDHLEDDPLDEAMRISAQESAEVRDLDYSPDRKSDPPGAAEQGASSLEVDLTMHVSAKKLQRLTEDQKEQLRQIVRKFDRQLHFGDYWQGRAGRDPSLWRGPPREPTATARARDQHRALLLHDLRARADLIPDAEEFIAGIPSKNAGRWGASEDVATAIASRKLHYMYLLIHQMGEQDRLVFSEEWPDLSPASGGWWVLQQEDWQPLQQEWRGARLVRTEWKPFLASGGSILQPAYWHCQFARSWATYSWLNSHKGHFANEDLEWIVRKDGGETGLMRSDPASGWNWQIRTGPFITLAELFWFGKDLCSCYDIYRIYLSLPVWIQKRKHPASQNAPGTFKRNAKSLRYQETGTHGLPTAPGKRGRR</sequence>
<keyword evidence="3" id="KW-1185">Reference proteome</keyword>